<sequence length="361" mass="39779">MAITALDYVPVLKWRQGEYQALMRLDEAHRRHVIPLIEVTPPEWDFEEGRAKKTLAQQLEPFARRLKAKWGAQPAFLDTHLLKPTDRMPDGGHPLTYLLDGARSDGAQLTPVTGLERDLAHYNAVAAAILIDGLGIAVRCSLDEIADPDFSTTFRSVVDQLGVDTGDVDLIIDLAAKNFEPLNDLVDLVSALLQSDSVYDEVRSLILIGTSFPGSMGDIKPPGQIVTRMEWKLYKQLIASLPDGFEPPTFGDYAISSVDIPGGDMRLLKPAASVRYTIDDAWLITKGSNVRDNGFEQFRDRCGDVVNSGRAFPPGYSAGSDYVRGCHGRTEKTGNLTTWRWVGTNHHITKVVDDLASLFGS</sequence>
<dbReference type="EMBL" id="JALKCG010000008">
    <property type="protein sequence ID" value="MCK0209770.1"/>
    <property type="molecule type" value="Genomic_DNA"/>
</dbReference>
<gene>
    <name evidence="1" type="ORF">MWN33_17180</name>
</gene>
<dbReference type="InterPro" id="IPR025683">
    <property type="entry name" value="Protein_beta"/>
</dbReference>
<keyword evidence="2" id="KW-1185">Reference proteome</keyword>
<comment type="caution">
    <text evidence="1">The sequence shown here is derived from an EMBL/GenBank/DDBJ whole genome shotgun (WGS) entry which is preliminary data.</text>
</comment>
<evidence type="ECO:0000313" key="1">
    <source>
        <dbReference type="EMBL" id="MCK0209770.1"/>
    </source>
</evidence>
<dbReference type="Pfam" id="PF14350">
    <property type="entry name" value="Beta_protein"/>
    <property type="match status" value="1"/>
</dbReference>
<proteinExistence type="predicted"/>
<dbReference type="Proteomes" id="UP001202867">
    <property type="component" value="Unassembled WGS sequence"/>
</dbReference>
<protein>
    <submittedName>
        <fullName evidence="1">Beta family protein</fullName>
    </submittedName>
</protein>
<evidence type="ECO:0000313" key="2">
    <source>
        <dbReference type="Proteomes" id="UP001202867"/>
    </source>
</evidence>
<dbReference type="RefSeq" id="WP_247202268.1">
    <property type="nucleotide sequence ID" value="NZ_JALKCG010000008.1"/>
</dbReference>
<name>A0ABT0DR68_9HYPH</name>
<reference evidence="2" key="1">
    <citation type="submission" date="2023-07" db="EMBL/GenBank/DDBJ databases">
        <title>Ancylobacter moscoviensis sp. nov., facultatively methylotrophic bacteria from activated sludge and the reclassification of Starkeya novella (Starkey 1934) Kelly et al. 2000 as Ancylobacter novellus comb. nov., Starkeya koreensis Im et al. 2006 as Ancylobacter koreensis comb.nov., Angulomicrobium tetraedrale Vasil'eva et al. 1986 as Ancylobacter tetraedralis comb. nov., Angulomicrobium amanitiforme Fritz et al. 2004 as Ancylobacter amanitiformis comb. nov. and Methylorhabdus multivorans Doronina et al. 1996 as Ancylobacter multivorans comb. nov. and emended description of the genus Ancylobacter.</title>
        <authorList>
            <person name="Doronina N."/>
            <person name="Chemodurova A."/>
            <person name="Grouzdev D."/>
            <person name="Koziaeva V."/>
            <person name="Shi W."/>
            <person name="Wu L."/>
            <person name="Kaparullina E."/>
        </authorList>
    </citation>
    <scope>NUCLEOTIDE SEQUENCE [LARGE SCALE GENOMIC DNA]</scope>
    <source>
        <strain evidence="2">Jip08</strain>
    </source>
</reference>
<accession>A0ABT0DR68</accession>
<organism evidence="1 2">
    <name type="scientific">Ancylobacter koreensis</name>
    <dbReference type="NCBI Taxonomy" id="266121"/>
    <lineage>
        <taxon>Bacteria</taxon>
        <taxon>Pseudomonadati</taxon>
        <taxon>Pseudomonadota</taxon>
        <taxon>Alphaproteobacteria</taxon>
        <taxon>Hyphomicrobiales</taxon>
        <taxon>Xanthobacteraceae</taxon>
        <taxon>Ancylobacter</taxon>
    </lineage>
</organism>